<evidence type="ECO:0000313" key="7">
    <source>
        <dbReference type="Proteomes" id="UP000242660"/>
    </source>
</evidence>
<organism evidence="6 7">
    <name type="scientific">Candidatus Pandoraea novymonadis</name>
    <dbReference type="NCBI Taxonomy" id="1808959"/>
    <lineage>
        <taxon>Bacteria</taxon>
        <taxon>Pseudomonadati</taxon>
        <taxon>Pseudomonadota</taxon>
        <taxon>Betaproteobacteria</taxon>
        <taxon>Burkholderiales</taxon>
        <taxon>Burkholderiaceae</taxon>
        <taxon>Pandoraea</taxon>
    </lineage>
</organism>
<comment type="subunit">
    <text evidence="5">Homohexamer.</text>
</comment>
<proteinExistence type="inferred from homology"/>
<keyword evidence="2 5" id="KW-0479">Metal-binding</keyword>
<evidence type="ECO:0000256" key="3">
    <source>
        <dbReference type="ARBA" id="ARBA00022801"/>
    </source>
</evidence>
<protein>
    <recommendedName>
        <fullName evidence="5">Inorganic pyrophosphatase</fullName>
        <ecNumber evidence="5">3.6.1.1</ecNumber>
    </recommendedName>
    <alternativeName>
        <fullName evidence="5">Pyrophosphate phospho-hydrolase</fullName>
        <shortName evidence="5">PPase</shortName>
    </alternativeName>
</protein>
<dbReference type="PROSITE" id="PS00387">
    <property type="entry name" value="PPASE"/>
    <property type="match status" value="1"/>
</dbReference>
<evidence type="ECO:0000256" key="2">
    <source>
        <dbReference type="ARBA" id="ARBA00022723"/>
    </source>
</evidence>
<feature type="binding site" evidence="5">
    <location>
        <position position="66"/>
    </location>
    <ligand>
        <name>Mg(2+)</name>
        <dbReference type="ChEBI" id="CHEBI:18420"/>
        <label>1</label>
    </ligand>
</feature>
<dbReference type="NCBIfam" id="NF002317">
    <property type="entry name" value="PRK01250.1"/>
    <property type="match status" value="1"/>
</dbReference>
<keyword evidence="3 5" id="KW-0378">Hydrolase</keyword>
<accession>A0ABX5FE54</accession>
<feature type="binding site" evidence="5">
    <location>
        <position position="142"/>
    </location>
    <ligand>
        <name>substrate</name>
    </ligand>
</feature>
<sequence length="175" mass="19386">MKFKNLLAGRDIPNDFNVIIEISAQSDPVKYEADHETGLLFVDRFIGTGMRYPTNYGYIPRTLAGDGDPVDALVITPFPLLPGSVIRCRAVGILKMMDESGNDAKLLVVPLDKICSMTSSIKNIDDVPTNLKNQIRHFFEQYKALENGKWVKIEGWSGIVDAHKEITDGVAAYLG</sequence>
<feature type="binding site" evidence="5">
    <location>
        <position position="30"/>
    </location>
    <ligand>
        <name>substrate</name>
    </ligand>
</feature>
<comment type="subcellular location">
    <subcellularLocation>
        <location evidence="5">Cytoplasm</location>
    </subcellularLocation>
</comment>
<comment type="function">
    <text evidence="5">Catalyzes the hydrolysis of inorganic pyrophosphate (PPi) forming two phosphate ions.</text>
</comment>
<comment type="cofactor">
    <cofactor evidence="1 5">
        <name>Mg(2+)</name>
        <dbReference type="ChEBI" id="CHEBI:18420"/>
    </cofactor>
</comment>
<name>A0ABX5FE54_9BURK</name>
<keyword evidence="7" id="KW-1185">Reference proteome</keyword>
<comment type="similarity">
    <text evidence="5">Belongs to the PPase family.</text>
</comment>
<evidence type="ECO:0000313" key="6">
    <source>
        <dbReference type="EMBL" id="PSB91999.1"/>
    </source>
</evidence>
<feature type="binding site" evidence="5">
    <location>
        <position position="71"/>
    </location>
    <ligand>
        <name>Mg(2+)</name>
        <dbReference type="ChEBI" id="CHEBI:18420"/>
        <label>1</label>
    </ligand>
</feature>
<dbReference type="Proteomes" id="UP000242660">
    <property type="component" value="Unassembled WGS sequence"/>
</dbReference>
<dbReference type="HAMAP" id="MF_00209">
    <property type="entry name" value="Inorganic_PPase"/>
    <property type="match status" value="1"/>
</dbReference>
<dbReference type="EMBL" id="MUHY01000001">
    <property type="protein sequence ID" value="PSB91999.1"/>
    <property type="molecule type" value="Genomic_DNA"/>
</dbReference>
<feature type="binding site" evidence="5">
    <location>
        <position position="44"/>
    </location>
    <ligand>
        <name>substrate</name>
    </ligand>
</feature>
<feature type="binding site" evidence="5">
    <location>
        <position position="56"/>
    </location>
    <ligand>
        <name>substrate</name>
    </ligand>
</feature>
<dbReference type="RefSeq" id="WP_106182027.1">
    <property type="nucleotide sequence ID" value="NZ_MUHY01000001.1"/>
</dbReference>
<evidence type="ECO:0000256" key="4">
    <source>
        <dbReference type="ARBA" id="ARBA00022842"/>
    </source>
</evidence>
<keyword evidence="4 5" id="KW-0460">Magnesium</keyword>
<dbReference type="Gene3D" id="3.90.80.10">
    <property type="entry name" value="Inorganic pyrophosphatase"/>
    <property type="match status" value="1"/>
</dbReference>
<dbReference type="Pfam" id="PF00719">
    <property type="entry name" value="Pyrophosphatase"/>
    <property type="match status" value="1"/>
</dbReference>
<dbReference type="InterPro" id="IPR036649">
    <property type="entry name" value="Pyrophosphatase_sf"/>
</dbReference>
<dbReference type="PANTHER" id="PTHR10286">
    <property type="entry name" value="INORGANIC PYROPHOSPHATASE"/>
    <property type="match status" value="1"/>
</dbReference>
<feature type="binding site" evidence="5">
    <location>
        <position position="71"/>
    </location>
    <ligand>
        <name>Mg(2+)</name>
        <dbReference type="ChEBI" id="CHEBI:18420"/>
        <label>2</label>
    </ligand>
</feature>
<dbReference type="CDD" id="cd00412">
    <property type="entry name" value="pyrophosphatase"/>
    <property type="match status" value="1"/>
</dbReference>
<evidence type="ECO:0000256" key="1">
    <source>
        <dbReference type="ARBA" id="ARBA00001946"/>
    </source>
</evidence>
<feature type="binding site" evidence="5">
    <location>
        <position position="103"/>
    </location>
    <ligand>
        <name>Mg(2+)</name>
        <dbReference type="ChEBI" id="CHEBI:18420"/>
        <label>1</label>
    </ligand>
</feature>
<comment type="caution">
    <text evidence="6">The sequence shown here is derived from an EMBL/GenBank/DDBJ whole genome shotgun (WGS) entry which is preliminary data.</text>
</comment>
<keyword evidence="5" id="KW-0963">Cytoplasm</keyword>
<gene>
    <name evidence="5 6" type="primary">ppa</name>
    <name evidence="6" type="ORF">BZL35_00224</name>
</gene>
<evidence type="ECO:0000256" key="5">
    <source>
        <dbReference type="HAMAP-Rule" id="MF_00209"/>
    </source>
</evidence>
<reference evidence="6 7" key="1">
    <citation type="journal article" date="2017" name="Front. Microbiol.">
        <title>Genome of Ca. Pandoraea novymonadis, an Endosymbiotic Bacterium of the Trypanosomatid Novymonas esmeraldas.</title>
        <authorList>
            <person name="Kostygov A.Y."/>
            <person name="Butenko A."/>
            <person name="Nenarokova A."/>
            <person name="Tashyreva D."/>
            <person name="Flegontov P."/>
            <person name="Lukes J."/>
            <person name="Yurchenko V."/>
        </authorList>
    </citation>
    <scope>NUCLEOTIDE SEQUENCE [LARGE SCALE GENOMIC DNA]</scope>
    <source>
        <strain evidence="6 7">E262</strain>
    </source>
</reference>
<dbReference type="EC" id="3.6.1.1" evidence="5"/>
<dbReference type="SUPFAM" id="SSF50324">
    <property type="entry name" value="Inorganic pyrophosphatase"/>
    <property type="match status" value="1"/>
</dbReference>
<dbReference type="InterPro" id="IPR008162">
    <property type="entry name" value="Pyrophosphatase"/>
</dbReference>
<comment type="catalytic activity">
    <reaction evidence="5">
        <text>diphosphate + H2O = 2 phosphate + H(+)</text>
        <dbReference type="Rhea" id="RHEA:24576"/>
        <dbReference type="ChEBI" id="CHEBI:15377"/>
        <dbReference type="ChEBI" id="CHEBI:15378"/>
        <dbReference type="ChEBI" id="CHEBI:33019"/>
        <dbReference type="ChEBI" id="CHEBI:43474"/>
        <dbReference type="EC" id="3.6.1.1"/>
    </reaction>
</comment>